<accession>A0ABR5A746</accession>
<dbReference type="PANTHER" id="PTHR40590">
    <property type="entry name" value="CYTOPLASMIC PROTEIN-RELATED"/>
    <property type="match status" value="1"/>
</dbReference>
<reference evidence="2 3" key="1">
    <citation type="submission" date="2014-12" db="EMBL/GenBank/DDBJ databases">
        <title>Draft genome sequence of Cohnella kolymensis strain B-2846.</title>
        <authorList>
            <person name="Karlyshev A.V."/>
            <person name="Kudryashova E.B."/>
        </authorList>
    </citation>
    <scope>NUCLEOTIDE SEQUENCE [LARGE SCALE GENOMIC DNA]</scope>
    <source>
        <strain evidence="2 3">VKM B-2846</strain>
    </source>
</reference>
<evidence type="ECO:0000313" key="3">
    <source>
        <dbReference type="Proteomes" id="UP000054526"/>
    </source>
</evidence>
<comment type="caution">
    <text evidence="2">The sequence shown here is derived from an EMBL/GenBank/DDBJ whole genome shotgun (WGS) entry which is preliminary data.</text>
</comment>
<feature type="signal peptide" evidence="1">
    <location>
        <begin position="1"/>
        <end position="21"/>
    </location>
</feature>
<evidence type="ECO:0000313" key="2">
    <source>
        <dbReference type="EMBL" id="KIL36884.1"/>
    </source>
</evidence>
<dbReference type="InterPro" id="IPR002816">
    <property type="entry name" value="TraB/PrgY/GumN_fam"/>
</dbReference>
<feature type="chain" id="PRO_5045202448" description="Polysaccharide biosynthesis protein GumN" evidence="1">
    <location>
        <begin position="22"/>
        <end position="336"/>
    </location>
</feature>
<organism evidence="2 3">
    <name type="scientific">Cohnella kolymensis</name>
    <dbReference type="NCBI Taxonomy" id="1590652"/>
    <lineage>
        <taxon>Bacteria</taxon>
        <taxon>Bacillati</taxon>
        <taxon>Bacillota</taxon>
        <taxon>Bacilli</taxon>
        <taxon>Bacillales</taxon>
        <taxon>Paenibacillaceae</taxon>
        <taxon>Cohnella</taxon>
    </lineage>
</organism>
<dbReference type="PANTHER" id="PTHR40590:SF1">
    <property type="entry name" value="CYTOPLASMIC PROTEIN"/>
    <property type="match status" value="1"/>
</dbReference>
<evidence type="ECO:0000256" key="1">
    <source>
        <dbReference type="SAM" id="SignalP"/>
    </source>
</evidence>
<proteinExistence type="predicted"/>
<gene>
    <name evidence="2" type="ORF">SD71_05700</name>
</gene>
<dbReference type="Pfam" id="PF01963">
    <property type="entry name" value="TraB_PrgY_gumN"/>
    <property type="match status" value="1"/>
</dbReference>
<dbReference type="RefSeq" id="WP_041060802.1">
    <property type="nucleotide sequence ID" value="NZ_JXAL01000004.1"/>
</dbReference>
<protein>
    <recommendedName>
        <fullName evidence="4">Polysaccharide biosynthesis protein GumN</fullName>
    </recommendedName>
</protein>
<dbReference type="EMBL" id="JXAL01000004">
    <property type="protein sequence ID" value="KIL36884.1"/>
    <property type="molecule type" value="Genomic_DNA"/>
</dbReference>
<name>A0ABR5A746_9BACL</name>
<keyword evidence="3" id="KW-1185">Reference proteome</keyword>
<dbReference type="InterPro" id="IPR047111">
    <property type="entry name" value="YbaP-like"/>
</dbReference>
<dbReference type="PROSITE" id="PS51257">
    <property type="entry name" value="PROKAR_LIPOPROTEIN"/>
    <property type="match status" value="1"/>
</dbReference>
<dbReference type="CDD" id="cd14789">
    <property type="entry name" value="Tiki"/>
    <property type="match status" value="1"/>
</dbReference>
<keyword evidence="1" id="KW-0732">Signal</keyword>
<evidence type="ECO:0008006" key="4">
    <source>
        <dbReference type="Google" id="ProtNLM"/>
    </source>
</evidence>
<dbReference type="Proteomes" id="UP000054526">
    <property type="component" value="Unassembled WGS sequence"/>
</dbReference>
<sequence>MRKRLHRIAGLLLLLAAGLTACSPGNEPRHQLPAAAAEAAVSNAQAKSQMASVAVKKPGSKGFLWKITGGRNAGYLLGTIHVATEEMYPLDYDLQRAIAESDHVALELDLTKVNQFKAMKLVNQAALLTDGSSLEDHVSSEDYVKFGQVLKERMGAGTALFDKYEPWYAAMTLEALPAMKYMNTDGIDKYIAKQAHKHGKTVIELESVEQQIGLFDHFSSELQKLYFHQSIGNADQAAEGLDRLLDLWTAGEPAELDQLHAEYVKQGKQTMGKLFKDFDNSFLIRRNREIAEKIDGFLSNGETGTYMVAVGAMHMPGEQGLVSLLEEAGYKLEFII</sequence>